<accession>A0A397J397</accession>
<protein>
    <submittedName>
        <fullName evidence="1">Uncharacterized protein</fullName>
    </submittedName>
</protein>
<proteinExistence type="predicted"/>
<keyword evidence="2" id="KW-1185">Reference proteome</keyword>
<dbReference type="AlphaFoldDB" id="A0A397J397"/>
<name>A0A397J397_9GLOM</name>
<reference evidence="1 2" key="1">
    <citation type="submission" date="2018-08" db="EMBL/GenBank/DDBJ databases">
        <title>Genome and evolution of the arbuscular mycorrhizal fungus Diversispora epigaea (formerly Glomus versiforme) and its bacterial endosymbionts.</title>
        <authorList>
            <person name="Sun X."/>
            <person name="Fei Z."/>
            <person name="Harrison M."/>
        </authorList>
    </citation>
    <scope>NUCLEOTIDE SEQUENCE [LARGE SCALE GENOMIC DNA]</scope>
    <source>
        <strain evidence="1 2">IT104</strain>
    </source>
</reference>
<dbReference type="EMBL" id="PQFF01000112">
    <property type="protein sequence ID" value="RHZ81412.1"/>
    <property type="molecule type" value="Genomic_DNA"/>
</dbReference>
<gene>
    <name evidence="1" type="ORF">Glove_120g72</name>
</gene>
<organism evidence="1 2">
    <name type="scientific">Diversispora epigaea</name>
    <dbReference type="NCBI Taxonomy" id="1348612"/>
    <lineage>
        <taxon>Eukaryota</taxon>
        <taxon>Fungi</taxon>
        <taxon>Fungi incertae sedis</taxon>
        <taxon>Mucoromycota</taxon>
        <taxon>Glomeromycotina</taxon>
        <taxon>Glomeromycetes</taxon>
        <taxon>Diversisporales</taxon>
        <taxon>Diversisporaceae</taxon>
        <taxon>Diversispora</taxon>
    </lineage>
</organism>
<sequence length="67" mass="7773">MTCPRRKLGENQLLVLEYRRSLYLGLAVITLFCDIRMEENNVLVGEKSTLVDNNNNDIIDIIQTSFR</sequence>
<evidence type="ECO:0000313" key="2">
    <source>
        <dbReference type="Proteomes" id="UP000266861"/>
    </source>
</evidence>
<comment type="caution">
    <text evidence="1">The sequence shown here is derived from an EMBL/GenBank/DDBJ whole genome shotgun (WGS) entry which is preliminary data.</text>
</comment>
<evidence type="ECO:0000313" key="1">
    <source>
        <dbReference type="EMBL" id="RHZ81412.1"/>
    </source>
</evidence>
<dbReference type="Proteomes" id="UP000266861">
    <property type="component" value="Unassembled WGS sequence"/>
</dbReference>